<dbReference type="Gene3D" id="2.60.120.1340">
    <property type="match status" value="1"/>
</dbReference>
<dbReference type="InParanoid" id="A0A146G4G5"/>
<proteinExistence type="predicted"/>
<protein>
    <submittedName>
        <fullName evidence="1">Uncharacterized protein</fullName>
    </submittedName>
</protein>
<reference evidence="2" key="1">
    <citation type="journal article" date="2017" name="Genome Announc.">
        <title>Draft Genome Sequence of Terrimicrobium sacchariphilum NM-5T, a Facultative Anaerobic Soil Bacterium of the Class Spartobacteria.</title>
        <authorList>
            <person name="Qiu Y.L."/>
            <person name="Tourlousse D.M."/>
            <person name="Matsuura N."/>
            <person name="Ohashi A."/>
            <person name="Sekiguchi Y."/>
        </authorList>
    </citation>
    <scope>NUCLEOTIDE SEQUENCE [LARGE SCALE GENOMIC DNA]</scope>
    <source>
        <strain evidence="2">NM-5</strain>
    </source>
</reference>
<evidence type="ECO:0000313" key="2">
    <source>
        <dbReference type="Proteomes" id="UP000076023"/>
    </source>
</evidence>
<evidence type="ECO:0000313" key="1">
    <source>
        <dbReference type="EMBL" id="GAT32501.1"/>
    </source>
</evidence>
<organism evidence="1 2">
    <name type="scientific">Terrimicrobium sacchariphilum</name>
    <dbReference type="NCBI Taxonomy" id="690879"/>
    <lineage>
        <taxon>Bacteria</taxon>
        <taxon>Pseudomonadati</taxon>
        <taxon>Verrucomicrobiota</taxon>
        <taxon>Terrimicrobiia</taxon>
        <taxon>Terrimicrobiales</taxon>
        <taxon>Terrimicrobiaceae</taxon>
        <taxon>Terrimicrobium</taxon>
    </lineage>
</organism>
<comment type="caution">
    <text evidence="1">The sequence shown here is derived from an EMBL/GenBank/DDBJ whole genome shotgun (WGS) entry which is preliminary data.</text>
</comment>
<dbReference type="Proteomes" id="UP000076023">
    <property type="component" value="Unassembled WGS sequence"/>
</dbReference>
<dbReference type="AlphaFoldDB" id="A0A146G4G5"/>
<sequence>MVFLLITMSVQSETNRVQYWGNGTTTTAYPVPFYFFEIGDLRVVVTDAEGADIKLAEGSDYSVSGAGNESGGAIWTVAAVPPTSRVTIYREVQAVQSTVYEENGEFPAKTHERALDRQTMLSQQNARALGQALKVRESDGEKSPLTTVTNSVIGFGGDAQPRTFTPEQLAVWLNLTQQFFGEGTKTWLMNSDRTSVVPEFLGQVGVQLEDFTIWVATGTSAGAWVAPKAGIPDNSILTTMLANGVLSADSAGRAKMSDSFLTLAKIGSGIFTADAAGRGKFGSGFVDSSLCASGLWNAIAPVGAIIQTVGASSNAETTLSAQIPFGNAKPQISDGTQVISVSITPILSSSKIRVQYNGPYSASSATGACFAIFRSGVNDCLVSSYCSFGSGDYGVNVNLDMIDVPGGGVKTYSIRVGPVVSSVIYLNRLHTYGSKFGGSLAQVLTVQEIKG</sequence>
<keyword evidence="2" id="KW-1185">Reference proteome</keyword>
<accession>A0A146G4G5</accession>
<gene>
    <name evidence="1" type="ORF">TSACC_2900</name>
</gene>
<name>A0A146G4G5_TERSA</name>
<dbReference type="EMBL" id="BDCO01000002">
    <property type="protein sequence ID" value="GAT32501.1"/>
    <property type="molecule type" value="Genomic_DNA"/>
</dbReference>